<dbReference type="PANTHER" id="PTHR44942">
    <property type="entry name" value="METHYLTRANSF_11 DOMAIN-CONTAINING PROTEIN"/>
    <property type="match status" value="1"/>
</dbReference>
<dbReference type="GO" id="GO:0008757">
    <property type="term" value="F:S-adenosylmethionine-dependent methyltransferase activity"/>
    <property type="evidence" value="ECO:0007669"/>
    <property type="project" value="InterPro"/>
</dbReference>
<reference evidence="5 6" key="1">
    <citation type="submission" date="2014-03" db="EMBL/GenBank/DDBJ databases">
        <authorList>
            <person name="Urmite Genomes U."/>
        </authorList>
    </citation>
    <scope>NUCLEOTIDE SEQUENCE [LARGE SCALE GENOMIC DNA]</scope>
    <source>
        <strain evidence="5 6">Vm-5</strain>
    </source>
</reference>
<gene>
    <name evidence="5" type="ORF">BN990_02742</name>
</gene>
<keyword evidence="6" id="KW-1185">Reference proteome</keyword>
<sequence>MSMNFHDDNMKMTYASREADPSWLQIVKDIITPTSVIYAADIGCGGGIYTKALYELGINNVIGIDYSEAMLAGAKENCKQYPMIHLRKGHAYQTHLPDKSVDFVLERALIHHLDDLFACFTEASRILMDDGVLLVQDRTLDDCLKKGTHQHIRGWIFEMFPQLKKVEERRRISSVDVKKALFDAGFNHITETKLMETRKMYSSKQELLTDIQQKNGRSILHYLNNHEMDRLLLSLDKKIVSMRPIIEKDYWTIWKAQK</sequence>
<dbReference type="InterPro" id="IPR029063">
    <property type="entry name" value="SAM-dependent_MTases_sf"/>
</dbReference>
<name>A0A024QE06_9BACI</name>
<dbReference type="RefSeq" id="WP_021291875.1">
    <property type="nucleotide sequence ID" value="NZ_BNER01000004.1"/>
</dbReference>
<feature type="domain" description="Methyltransferase type 11" evidence="4">
    <location>
        <begin position="41"/>
        <end position="134"/>
    </location>
</feature>
<evidence type="ECO:0000259" key="4">
    <source>
        <dbReference type="Pfam" id="PF08241"/>
    </source>
</evidence>
<accession>A0A024QE06</accession>
<dbReference type="SUPFAM" id="SSF53335">
    <property type="entry name" value="S-adenosyl-L-methionine-dependent methyltransferases"/>
    <property type="match status" value="1"/>
</dbReference>
<comment type="caution">
    <text evidence="5">The sequence shown here is derived from an EMBL/GenBank/DDBJ whole genome shotgun (WGS) entry which is preliminary data.</text>
</comment>
<dbReference type="Proteomes" id="UP000028875">
    <property type="component" value="Unassembled WGS sequence"/>
</dbReference>
<keyword evidence="2 5" id="KW-0489">Methyltransferase</keyword>
<keyword evidence="3 5" id="KW-0808">Transferase</keyword>
<evidence type="ECO:0000313" key="5">
    <source>
        <dbReference type="EMBL" id="CDQ40420.1"/>
    </source>
</evidence>
<dbReference type="InterPro" id="IPR051052">
    <property type="entry name" value="Diverse_substrate_MTase"/>
</dbReference>
<dbReference type="CDD" id="cd02440">
    <property type="entry name" value="AdoMet_MTases"/>
    <property type="match status" value="1"/>
</dbReference>
<evidence type="ECO:0000313" key="6">
    <source>
        <dbReference type="Proteomes" id="UP000028875"/>
    </source>
</evidence>
<comment type="similarity">
    <text evidence="1">Belongs to the methyltransferase superfamily.</text>
</comment>
<evidence type="ECO:0000256" key="1">
    <source>
        <dbReference type="ARBA" id="ARBA00008361"/>
    </source>
</evidence>
<dbReference type="Pfam" id="PF08241">
    <property type="entry name" value="Methyltransf_11"/>
    <property type="match status" value="1"/>
</dbReference>
<dbReference type="OrthoDB" id="9791837at2"/>
<evidence type="ECO:0000256" key="2">
    <source>
        <dbReference type="ARBA" id="ARBA00022603"/>
    </source>
</evidence>
<dbReference type="eggNOG" id="COG2226">
    <property type="taxonomic scope" value="Bacteria"/>
</dbReference>
<dbReference type="AlphaFoldDB" id="A0A024QE06"/>
<proteinExistence type="inferred from homology"/>
<protein>
    <submittedName>
        <fullName evidence="5">Putative S-adenosylmethionine-dependent methyltransferase/MSMEI_2290</fullName>
    </submittedName>
</protein>
<dbReference type="Gene3D" id="3.40.50.150">
    <property type="entry name" value="Vaccinia Virus protein VP39"/>
    <property type="match status" value="1"/>
</dbReference>
<organism evidence="5 6">
    <name type="scientific">Virgibacillus massiliensis</name>
    <dbReference type="NCBI Taxonomy" id="1462526"/>
    <lineage>
        <taxon>Bacteria</taxon>
        <taxon>Bacillati</taxon>
        <taxon>Bacillota</taxon>
        <taxon>Bacilli</taxon>
        <taxon>Bacillales</taxon>
        <taxon>Bacillaceae</taxon>
        <taxon>Virgibacillus</taxon>
    </lineage>
</organism>
<evidence type="ECO:0000256" key="3">
    <source>
        <dbReference type="ARBA" id="ARBA00022679"/>
    </source>
</evidence>
<dbReference type="EMBL" id="CCDP010000002">
    <property type="protein sequence ID" value="CDQ40420.1"/>
    <property type="molecule type" value="Genomic_DNA"/>
</dbReference>
<dbReference type="GO" id="GO:0032259">
    <property type="term" value="P:methylation"/>
    <property type="evidence" value="ECO:0007669"/>
    <property type="project" value="UniProtKB-KW"/>
</dbReference>
<dbReference type="InterPro" id="IPR013216">
    <property type="entry name" value="Methyltransf_11"/>
</dbReference>
<dbReference type="STRING" id="1462526.BN990_02742"/>
<dbReference type="PANTHER" id="PTHR44942:SF4">
    <property type="entry name" value="METHYLTRANSFERASE TYPE 11 DOMAIN-CONTAINING PROTEIN"/>
    <property type="match status" value="1"/>
</dbReference>
<reference evidence="6" key="2">
    <citation type="submission" date="2014-05" db="EMBL/GenBank/DDBJ databases">
        <title>Draft genome sequence of Virgibacillus massiliensis Vm-5.</title>
        <authorList>
            <person name="Khelaifia S."/>
            <person name="Croce O."/>
            <person name="Lagier J.C."/>
            <person name="Raoult D."/>
        </authorList>
    </citation>
    <scope>NUCLEOTIDE SEQUENCE [LARGE SCALE GENOMIC DNA]</scope>
    <source>
        <strain evidence="6">Vm-5</strain>
    </source>
</reference>